<evidence type="ECO:0008006" key="10">
    <source>
        <dbReference type="Google" id="ProtNLM"/>
    </source>
</evidence>
<evidence type="ECO:0000256" key="2">
    <source>
        <dbReference type="ARBA" id="ARBA00005779"/>
    </source>
</evidence>
<keyword evidence="9" id="KW-1185">Reference proteome</keyword>
<gene>
    <name evidence="8" type="ORF">BST85_13690</name>
</gene>
<dbReference type="Pfam" id="PF03994">
    <property type="entry name" value="DUF350"/>
    <property type="match status" value="1"/>
</dbReference>
<evidence type="ECO:0000256" key="5">
    <source>
        <dbReference type="ARBA" id="ARBA00022989"/>
    </source>
</evidence>
<organism evidence="8 9">
    <name type="scientific">Aureitalea marina</name>
    <dbReference type="NCBI Taxonomy" id="930804"/>
    <lineage>
        <taxon>Bacteria</taxon>
        <taxon>Pseudomonadati</taxon>
        <taxon>Bacteroidota</taxon>
        <taxon>Flavobacteriia</taxon>
        <taxon>Flavobacteriales</taxon>
        <taxon>Flavobacteriaceae</taxon>
        <taxon>Aureitalea</taxon>
    </lineage>
</organism>
<sequence>MNEKLFTLALIEIFISIVLTVLVIYISYRLLKWFFFRNEDLEGDNHAFTIFTSGVVLSIGLILSEILPSITNIIRISTTQDVNYTNASIVKYSLLYLGIGFLMAVLINAAVFFLFSMLTKGHNEFKAIKNNQTTTAILVVAIMISITIMIKGSIALLISSLIPYPEVTNFF</sequence>
<comment type="caution">
    <text evidence="8">The sequence shown here is derived from an EMBL/GenBank/DDBJ whole genome shotgun (WGS) entry which is preliminary data.</text>
</comment>
<keyword evidence="5 7" id="KW-1133">Transmembrane helix</keyword>
<comment type="similarity">
    <text evidence="2">Belongs to the UPF0719 family.</text>
</comment>
<evidence type="ECO:0000256" key="3">
    <source>
        <dbReference type="ARBA" id="ARBA00022475"/>
    </source>
</evidence>
<keyword evidence="6 7" id="KW-0472">Membrane</keyword>
<evidence type="ECO:0000256" key="1">
    <source>
        <dbReference type="ARBA" id="ARBA00004651"/>
    </source>
</evidence>
<feature type="transmembrane region" description="Helical" evidence="7">
    <location>
        <begin position="94"/>
        <end position="115"/>
    </location>
</feature>
<proteinExistence type="inferred from homology"/>
<evidence type="ECO:0000256" key="7">
    <source>
        <dbReference type="SAM" id="Phobius"/>
    </source>
</evidence>
<dbReference type="AlphaFoldDB" id="A0A2S7KT81"/>
<dbReference type="Proteomes" id="UP000239800">
    <property type="component" value="Unassembled WGS sequence"/>
</dbReference>
<dbReference type="RefSeq" id="WP_104813784.1">
    <property type="nucleotide sequence ID" value="NZ_MQUB01000001.1"/>
</dbReference>
<feature type="transmembrane region" description="Helical" evidence="7">
    <location>
        <begin position="6"/>
        <end position="28"/>
    </location>
</feature>
<dbReference type="InterPro" id="IPR007140">
    <property type="entry name" value="DUF350"/>
</dbReference>
<evidence type="ECO:0000313" key="9">
    <source>
        <dbReference type="Proteomes" id="UP000239800"/>
    </source>
</evidence>
<evidence type="ECO:0000256" key="6">
    <source>
        <dbReference type="ARBA" id="ARBA00023136"/>
    </source>
</evidence>
<feature type="transmembrane region" description="Helical" evidence="7">
    <location>
        <begin position="48"/>
        <end position="74"/>
    </location>
</feature>
<accession>A0A2S7KT81</accession>
<dbReference type="GO" id="GO:0005886">
    <property type="term" value="C:plasma membrane"/>
    <property type="evidence" value="ECO:0007669"/>
    <property type="project" value="UniProtKB-SubCell"/>
</dbReference>
<comment type="subcellular location">
    <subcellularLocation>
        <location evidence="1">Cell membrane</location>
        <topology evidence="1">Multi-pass membrane protein</topology>
    </subcellularLocation>
</comment>
<reference evidence="8 9" key="1">
    <citation type="submission" date="2016-11" db="EMBL/GenBank/DDBJ databases">
        <title>Trade-off between light-utilization and light-protection in marine flavobacteria.</title>
        <authorList>
            <person name="Kumagai Y."/>
        </authorList>
    </citation>
    <scope>NUCLEOTIDE SEQUENCE [LARGE SCALE GENOMIC DNA]</scope>
    <source>
        <strain evidence="8 9">NBRC 107741</strain>
    </source>
</reference>
<feature type="transmembrane region" description="Helical" evidence="7">
    <location>
        <begin position="136"/>
        <end position="162"/>
    </location>
</feature>
<keyword evidence="3" id="KW-1003">Cell membrane</keyword>
<dbReference type="OrthoDB" id="1443254at2"/>
<dbReference type="EMBL" id="MQUB01000001">
    <property type="protein sequence ID" value="PQB05832.1"/>
    <property type="molecule type" value="Genomic_DNA"/>
</dbReference>
<name>A0A2S7KT81_9FLAO</name>
<keyword evidence="4 7" id="KW-0812">Transmembrane</keyword>
<evidence type="ECO:0000313" key="8">
    <source>
        <dbReference type="EMBL" id="PQB05832.1"/>
    </source>
</evidence>
<protein>
    <recommendedName>
        <fullName evidence="10">DUF350 domain-containing protein</fullName>
    </recommendedName>
</protein>
<evidence type="ECO:0000256" key="4">
    <source>
        <dbReference type="ARBA" id="ARBA00022692"/>
    </source>
</evidence>